<name>A0A127ZNN4_CAJCA</name>
<evidence type="ECO:0000256" key="3">
    <source>
        <dbReference type="ARBA" id="ARBA00022821"/>
    </source>
</evidence>
<sequence>MTLVVAEISFLLHIKELTLVVGNLLGNQNIVCQVPKKQNTVMNVVSVVSFVLDHLSQLVAHEARLLSGVEDKVKSLEKELQMINVFLRTTIKALSASEVKKHL</sequence>
<gene>
    <name evidence="5" type="primary">FGENESH4</name>
</gene>
<dbReference type="EMBL" id="LN879382">
    <property type="protein sequence ID" value="CUM44473.1"/>
    <property type="molecule type" value="Genomic_DNA"/>
</dbReference>
<evidence type="ECO:0000259" key="4">
    <source>
        <dbReference type="Pfam" id="PF18052"/>
    </source>
</evidence>
<protein>
    <submittedName>
        <fullName evidence="5">NBS-LRR disease-resistance protein scn3r1 [Glycine max]</fullName>
    </submittedName>
</protein>
<feature type="domain" description="Disease resistance N-terminal" evidence="4">
    <location>
        <begin position="47"/>
        <end position="89"/>
    </location>
</feature>
<reference evidence="5" key="1">
    <citation type="submission" date="2015-08" db="EMBL/GenBank/DDBJ databases">
        <authorList>
            <person name="Babu N.S."/>
            <person name="Beckwith C.J."/>
            <person name="Beseler K.G."/>
            <person name="Brison A."/>
            <person name="Carone J.V."/>
            <person name="Caskin T.P."/>
            <person name="Diamond M."/>
            <person name="Durham M.E."/>
            <person name="Foxe J.M."/>
            <person name="Go M."/>
            <person name="Henderson B.A."/>
            <person name="Jones I.B."/>
            <person name="McGettigan J.A."/>
            <person name="Micheletti S.J."/>
            <person name="Nasrallah M.E."/>
            <person name="Ortiz D."/>
            <person name="Piller C.R."/>
            <person name="Privatt S.R."/>
            <person name="Schneider S.L."/>
            <person name="Sharp S."/>
            <person name="Smith T.C."/>
            <person name="Stanton J.D."/>
            <person name="Ullery H.E."/>
            <person name="Wilson R.J."/>
            <person name="Serrano M.G."/>
            <person name="Buck G."/>
            <person name="Lee V."/>
            <person name="Wang Y."/>
            <person name="Carvalho R."/>
            <person name="Voegtly L."/>
            <person name="Shi R."/>
            <person name="Duckworth R."/>
            <person name="Johnson A."/>
            <person name="Loviza R."/>
            <person name="Walstead R."/>
            <person name="Shah Z."/>
            <person name="Kiflezghi M."/>
            <person name="Wade K."/>
            <person name="Ball S.L."/>
            <person name="Bradley K.W."/>
            <person name="Asai D.J."/>
            <person name="Bowman C.A."/>
            <person name="Russell D.A."/>
            <person name="Pope W.H."/>
            <person name="Jacobs-Sera D."/>
            <person name="Hendrix R.W."/>
            <person name="Hatfull G.F."/>
        </authorList>
    </citation>
    <scope>NUCLEOTIDE SEQUENCE</scope>
</reference>
<evidence type="ECO:0000256" key="1">
    <source>
        <dbReference type="ARBA" id="ARBA00022737"/>
    </source>
</evidence>
<proteinExistence type="predicted"/>
<keyword evidence="1" id="KW-0677">Repeat</keyword>
<organism evidence="5">
    <name type="scientific">Cajanus cajan</name>
    <name type="common">Pigeon pea</name>
    <name type="synonym">Cajanus indicus</name>
    <dbReference type="NCBI Taxonomy" id="3821"/>
    <lineage>
        <taxon>Eukaryota</taxon>
        <taxon>Viridiplantae</taxon>
        <taxon>Streptophyta</taxon>
        <taxon>Embryophyta</taxon>
        <taxon>Tracheophyta</taxon>
        <taxon>Spermatophyta</taxon>
        <taxon>Magnoliopsida</taxon>
        <taxon>eudicotyledons</taxon>
        <taxon>Gunneridae</taxon>
        <taxon>Pentapetalae</taxon>
        <taxon>rosids</taxon>
        <taxon>fabids</taxon>
        <taxon>Fabales</taxon>
        <taxon>Fabaceae</taxon>
        <taxon>Papilionoideae</taxon>
        <taxon>50 kb inversion clade</taxon>
        <taxon>NPAAA clade</taxon>
        <taxon>indigoferoid/millettioid clade</taxon>
        <taxon>Phaseoleae</taxon>
        <taxon>Cajanus</taxon>
    </lineage>
</organism>
<reference evidence="5" key="2">
    <citation type="submission" date="2016-03" db="EMBL/GenBank/DDBJ databases">
        <title>Cajanus cajan BAC clone Cc13A15.</title>
        <authorList>
            <person name="Cook D.R."/>
        </authorList>
    </citation>
    <scope>NUCLEOTIDE SEQUENCE</scope>
</reference>
<dbReference type="Pfam" id="PF18052">
    <property type="entry name" value="Rx_N"/>
    <property type="match status" value="1"/>
</dbReference>
<dbReference type="GO" id="GO:0006952">
    <property type="term" value="P:defense response"/>
    <property type="evidence" value="ECO:0007669"/>
    <property type="project" value="UniProtKB-KW"/>
</dbReference>
<dbReference type="Gene3D" id="1.20.5.4130">
    <property type="match status" value="1"/>
</dbReference>
<accession>A0A127ZNN4</accession>
<dbReference type="InterPro" id="IPR041118">
    <property type="entry name" value="Rx_N"/>
</dbReference>
<dbReference type="AlphaFoldDB" id="A0A127ZNN4"/>
<keyword evidence="3" id="KW-0611">Plant defense</keyword>
<evidence type="ECO:0000313" key="5">
    <source>
        <dbReference type="EMBL" id="CUM44473.1"/>
    </source>
</evidence>
<keyword evidence="2" id="KW-0547">Nucleotide-binding</keyword>
<dbReference type="GO" id="GO:0000166">
    <property type="term" value="F:nucleotide binding"/>
    <property type="evidence" value="ECO:0007669"/>
    <property type="project" value="UniProtKB-KW"/>
</dbReference>
<evidence type="ECO:0000256" key="2">
    <source>
        <dbReference type="ARBA" id="ARBA00022741"/>
    </source>
</evidence>